<dbReference type="EMBL" id="FQZS01000006">
    <property type="protein sequence ID" value="SHI66671.1"/>
    <property type="molecule type" value="Genomic_DNA"/>
</dbReference>
<dbReference type="AlphaFoldDB" id="A0A1M6D0M8"/>
<evidence type="ECO:0000313" key="6">
    <source>
        <dbReference type="Proteomes" id="UP000184442"/>
    </source>
</evidence>
<proteinExistence type="inferred from homology"/>
<comment type="function">
    <text evidence="4">Involved in the maturation of [NiFe] hydrogenases. Required for nickel insertion into the metal center of the hydrogenase.</text>
</comment>
<dbReference type="HAMAP" id="MF_00213">
    <property type="entry name" value="HypA_HybF"/>
    <property type="match status" value="1"/>
</dbReference>
<gene>
    <name evidence="4" type="primary">hypA</name>
    <name evidence="5" type="ORF">SAMN02745176_00949</name>
</gene>
<keyword evidence="6" id="KW-1185">Reference proteome</keyword>
<dbReference type="RefSeq" id="WP_073025092.1">
    <property type="nucleotide sequence ID" value="NZ_FQZS01000006.1"/>
</dbReference>
<dbReference type="PANTHER" id="PTHR34535:SF3">
    <property type="entry name" value="HYDROGENASE MATURATION FACTOR HYPA"/>
    <property type="match status" value="1"/>
</dbReference>
<evidence type="ECO:0000256" key="4">
    <source>
        <dbReference type="HAMAP-Rule" id="MF_00213"/>
    </source>
</evidence>
<name>A0A1M6D0M8_9FIRM</name>
<evidence type="ECO:0000256" key="1">
    <source>
        <dbReference type="ARBA" id="ARBA00022596"/>
    </source>
</evidence>
<evidence type="ECO:0000256" key="3">
    <source>
        <dbReference type="ARBA" id="ARBA00022833"/>
    </source>
</evidence>
<reference evidence="5 6" key="1">
    <citation type="submission" date="2016-11" db="EMBL/GenBank/DDBJ databases">
        <authorList>
            <person name="Jaros S."/>
            <person name="Januszkiewicz K."/>
            <person name="Wedrychowicz H."/>
        </authorList>
    </citation>
    <scope>NUCLEOTIDE SEQUENCE [LARGE SCALE GENOMIC DNA]</scope>
    <source>
        <strain evidence="5 6">DSM 19022</strain>
    </source>
</reference>
<dbReference type="Proteomes" id="UP000184442">
    <property type="component" value="Unassembled WGS sequence"/>
</dbReference>
<protein>
    <recommendedName>
        <fullName evidence="4">Hydrogenase maturation factor HypA</fullName>
    </recommendedName>
</protein>
<sequence length="114" mass="12871">MHELGIAFYIIKVVERVAEDNKVTSVSKVSLELGEVSGVIPKELADCWKWAVKKKELMKDAELLIEKITALTYCESCENIYETVQHGRICPHCGSERTYLVQGNEINLKEIVAC</sequence>
<dbReference type="GO" id="GO:0016151">
    <property type="term" value="F:nickel cation binding"/>
    <property type="evidence" value="ECO:0007669"/>
    <property type="project" value="UniProtKB-UniRule"/>
</dbReference>
<feature type="binding site" evidence="4">
    <location>
        <position position="90"/>
    </location>
    <ligand>
        <name>Zn(2+)</name>
        <dbReference type="ChEBI" id="CHEBI:29105"/>
    </ligand>
</feature>
<dbReference type="PIRSF" id="PIRSF004761">
    <property type="entry name" value="Hydrgn_mat_HypA"/>
    <property type="match status" value="1"/>
</dbReference>
<organism evidence="5 6">
    <name type="scientific">Lutispora thermophila DSM 19022</name>
    <dbReference type="NCBI Taxonomy" id="1122184"/>
    <lineage>
        <taxon>Bacteria</taxon>
        <taxon>Bacillati</taxon>
        <taxon>Bacillota</taxon>
        <taxon>Clostridia</taxon>
        <taxon>Lutisporales</taxon>
        <taxon>Lutisporaceae</taxon>
        <taxon>Lutispora</taxon>
    </lineage>
</organism>
<evidence type="ECO:0000256" key="2">
    <source>
        <dbReference type="ARBA" id="ARBA00022723"/>
    </source>
</evidence>
<feature type="binding site" evidence="4">
    <location>
        <position position="77"/>
    </location>
    <ligand>
        <name>Zn(2+)</name>
        <dbReference type="ChEBI" id="CHEBI:29105"/>
    </ligand>
</feature>
<accession>A0A1M6D0M8</accession>
<comment type="similarity">
    <text evidence="4">Belongs to the HypA/HybF family.</text>
</comment>
<feature type="binding site" evidence="4">
    <location>
        <position position="93"/>
    </location>
    <ligand>
        <name>Zn(2+)</name>
        <dbReference type="ChEBI" id="CHEBI:29105"/>
    </ligand>
</feature>
<dbReference type="STRING" id="1122184.SAMN02745176_00949"/>
<keyword evidence="2 4" id="KW-0479">Metal-binding</keyword>
<evidence type="ECO:0000313" key="5">
    <source>
        <dbReference type="EMBL" id="SHI66671.1"/>
    </source>
</evidence>
<dbReference type="GO" id="GO:0051604">
    <property type="term" value="P:protein maturation"/>
    <property type="evidence" value="ECO:0007669"/>
    <property type="project" value="InterPro"/>
</dbReference>
<feature type="binding site" evidence="4">
    <location>
        <position position="74"/>
    </location>
    <ligand>
        <name>Zn(2+)</name>
        <dbReference type="ChEBI" id="CHEBI:29105"/>
    </ligand>
</feature>
<keyword evidence="3 4" id="KW-0862">Zinc</keyword>
<dbReference type="OrthoDB" id="9800361at2"/>
<dbReference type="PANTHER" id="PTHR34535">
    <property type="entry name" value="HYDROGENASE MATURATION FACTOR HYPA"/>
    <property type="match status" value="1"/>
</dbReference>
<dbReference type="Gene3D" id="3.30.2320.80">
    <property type="match status" value="1"/>
</dbReference>
<dbReference type="InterPro" id="IPR000688">
    <property type="entry name" value="HypA/HybF"/>
</dbReference>
<keyword evidence="1 4" id="KW-0533">Nickel</keyword>
<dbReference type="GO" id="GO:0008270">
    <property type="term" value="F:zinc ion binding"/>
    <property type="evidence" value="ECO:0007669"/>
    <property type="project" value="UniProtKB-UniRule"/>
</dbReference>
<dbReference type="Pfam" id="PF01155">
    <property type="entry name" value="HypA"/>
    <property type="match status" value="1"/>
</dbReference>
<feature type="binding site" evidence="4">
    <location>
        <position position="2"/>
    </location>
    <ligand>
        <name>Ni(2+)</name>
        <dbReference type="ChEBI" id="CHEBI:49786"/>
    </ligand>
</feature>